<protein>
    <recommendedName>
        <fullName evidence="4">Esterase</fullName>
    </recommendedName>
</protein>
<evidence type="ECO:0008006" key="4">
    <source>
        <dbReference type="Google" id="ProtNLM"/>
    </source>
</evidence>
<dbReference type="RefSeq" id="WP_134573477.1">
    <property type="nucleotide sequence ID" value="NZ_SOGT01000015.1"/>
</dbReference>
<dbReference type="Proteomes" id="UP000298424">
    <property type="component" value="Unassembled WGS sequence"/>
</dbReference>
<comment type="caution">
    <text evidence="2">The sequence shown here is derived from an EMBL/GenBank/DDBJ whole genome shotgun (WGS) entry which is preliminary data.</text>
</comment>
<dbReference type="InterPro" id="IPR029058">
    <property type="entry name" value="AB_hydrolase_fold"/>
</dbReference>
<name>A0A4V3INP9_9MICO</name>
<dbReference type="AlphaFoldDB" id="A0A4V3INP9"/>
<reference evidence="2 3" key="1">
    <citation type="submission" date="2019-03" db="EMBL/GenBank/DDBJ databases">
        <title>Genomics of glacier-inhabiting Cryobacterium strains.</title>
        <authorList>
            <person name="Liu Q."/>
            <person name="Xin Y.-H."/>
        </authorList>
    </citation>
    <scope>NUCLEOTIDE SEQUENCE [LARGE SCALE GENOMIC DNA]</scope>
    <source>
        <strain evidence="2 3">TMT1-1</strain>
    </source>
</reference>
<keyword evidence="3" id="KW-1185">Reference proteome</keyword>
<dbReference type="InterPro" id="IPR050583">
    <property type="entry name" value="Mycobacterial_A85_antigen"/>
</dbReference>
<keyword evidence="1" id="KW-1133">Transmembrane helix</keyword>
<evidence type="ECO:0000313" key="2">
    <source>
        <dbReference type="EMBL" id="TFD23938.1"/>
    </source>
</evidence>
<dbReference type="OrthoDB" id="3723842at2"/>
<feature type="transmembrane region" description="Helical" evidence="1">
    <location>
        <begin position="109"/>
        <end position="127"/>
    </location>
</feature>
<evidence type="ECO:0000256" key="1">
    <source>
        <dbReference type="SAM" id="Phobius"/>
    </source>
</evidence>
<dbReference type="PANTHER" id="PTHR48098:SF1">
    <property type="entry name" value="DIACYLGLYCEROL ACYLTRANSFERASE_MYCOLYLTRANSFERASE AG85A"/>
    <property type="match status" value="1"/>
</dbReference>
<dbReference type="SUPFAM" id="SSF53474">
    <property type="entry name" value="alpha/beta-Hydrolases"/>
    <property type="match status" value="1"/>
</dbReference>
<accession>A0A4V3INP9</accession>
<sequence length="450" mass="45950">MNSLFSAFSPLDISLIDAPVLGTLYAVTGLTLLLVLLGPTGVRRAVITVIGAVVGAFGGWALAWFITDVWDPWGVSFSTGTGLWTAALGASLAVVVLNLSGQVRWRRGVAVGAIGLCLLSAAAGINADVGEFPTLRVALGLASYPPLDPALATAQARAAQTPAVHPDPANVANNTASNESGVVGTVTIPATSSGFVSRDALVYLPPAARRANPPALPVVEMLSGQPGSPSDVFTSGRLAGILDTYARAHSGLAPIVVVPDQLGAPGRNPMCVDSALGSSASYLTVDVPVWIRSHLHVTAQPSGWTIAGFSQGGTCSIQLGAAHPELYSTILDIAGELVPKNGSEAHTVQSGFGGSASLYAAAAPSAILAAQQPYAELGAIFVVGDDDIRFLPGVHAVADAAQRAGVVTHLFESPGTAHDWRTVDYAWTTALPIIAARTALLAPTVIATTR</sequence>
<feature type="transmembrane region" description="Helical" evidence="1">
    <location>
        <begin position="20"/>
        <end position="38"/>
    </location>
</feature>
<proteinExistence type="predicted"/>
<keyword evidence="1" id="KW-0812">Transmembrane</keyword>
<feature type="transmembrane region" description="Helical" evidence="1">
    <location>
        <begin position="73"/>
        <end position="97"/>
    </location>
</feature>
<organism evidence="2 3">
    <name type="scientific">Cryobacterium lyxosi</name>
    <dbReference type="NCBI Taxonomy" id="1259228"/>
    <lineage>
        <taxon>Bacteria</taxon>
        <taxon>Bacillati</taxon>
        <taxon>Actinomycetota</taxon>
        <taxon>Actinomycetes</taxon>
        <taxon>Micrococcales</taxon>
        <taxon>Microbacteriaceae</taxon>
        <taxon>Cryobacterium</taxon>
    </lineage>
</organism>
<gene>
    <name evidence="2" type="ORF">E3T27_14200</name>
</gene>
<keyword evidence="1" id="KW-0472">Membrane</keyword>
<dbReference type="Gene3D" id="3.40.50.1820">
    <property type="entry name" value="alpha/beta hydrolase"/>
    <property type="match status" value="1"/>
</dbReference>
<dbReference type="EMBL" id="SOGT01000015">
    <property type="protein sequence ID" value="TFD23938.1"/>
    <property type="molecule type" value="Genomic_DNA"/>
</dbReference>
<dbReference type="GO" id="GO:0016747">
    <property type="term" value="F:acyltransferase activity, transferring groups other than amino-acyl groups"/>
    <property type="evidence" value="ECO:0007669"/>
    <property type="project" value="TreeGrafter"/>
</dbReference>
<dbReference type="PANTHER" id="PTHR48098">
    <property type="entry name" value="ENTEROCHELIN ESTERASE-RELATED"/>
    <property type="match status" value="1"/>
</dbReference>
<dbReference type="InterPro" id="IPR000801">
    <property type="entry name" value="Esterase-like"/>
</dbReference>
<feature type="transmembrane region" description="Helical" evidence="1">
    <location>
        <begin position="45"/>
        <end position="67"/>
    </location>
</feature>
<evidence type="ECO:0000313" key="3">
    <source>
        <dbReference type="Proteomes" id="UP000298424"/>
    </source>
</evidence>
<dbReference type="Pfam" id="PF00756">
    <property type="entry name" value="Esterase"/>
    <property type="match status" value="1"/>
</dbReference>